<gene>
    <name evidence="4" type="ORF">AUC71_15770</name>
</gene>
<dbReference type="PANTHER" id="PTHR43540:SF15">
    <property type="entry name" value="BLR5631 PROTEIN"/>
    <property type="match status" value="1"/>
</dbReference>
<dbReference type="Proteomes" id="UP000095042">
    <property type="component" value="Unassembled WGS sequence"/>
</dbReference>
<protein>
    <submittedName>
        <fullName evidence="4">Isochorismatase</fullName>
    </submittedName>
</protein>
<feature type="region of interest" description="Disordered" evidence="2">
    <location>
        <begin position="161"/>
        <end position="181"/>
    </location>
</feature>
<dbReference type="InterPro" id="IPR050272">
    <property type="entry name" value="Isochorismatase-like_hydrls"/>
</dbReference>
<evidence type="ECO:0000313" key="5">
    <source>
        <dbReference type="Proteomes" id="UP000095042"/>
    </source>
</evidence>
<keyword evidence="5" id="KW-1185">Reference proteome</keyword>
<organism evidence="4 5">
    <name type="scientific">Methyloceanibacter marginalis</name>
    <dbReference type="NCBI Taxonomy" id="1774971"/>
    <lineage>
        <taxon>Bacteria</taxon>
        <taxon>Pseudomonadati</taxon>
        <taxon>Pseudomonadota</taxon>
        <taxon>Alphaproteobacteria</taxon>
        <taxon>Hyphomicrobiales</taxon>
        <taxon>Hyphomicrobiaceae</taxon>
        <taxon>Methyloceanibacter</taxon>
    </lineage>
</organism>
<dbReference type="CDD" id="cd01014">
    <property type="entry name" value="nicotinamidase_related"/>
    <property type="match status" value="1"/>
</dbReference>
<dbReference type="InterPro" id="IPR036380">
    <property type="entry name" value="Isochorismatase-like_sf"/>
</dbReference>
<dbReference type="Gene3D" id="3.40.50.850">
    <property type="entry name" value="Isochorismatase-like"/>
    <property type="match status" value="1"/>
</dbReference>
<dbReference type="EMBL" id="LPWD01000331">
    <property type="protein sequence ID" value="ODS02372.1"/>
    <property type="molecule type" value="Genomic_DNA"/>
</dbReference>
<dbReference type="AlphaFoldDB" id="A0A1E3WA32"/>
<dbReference type="PANTHER" id="PTHR43540">
    <property type="entry name" value="PEROXYUREIDOACRYLATE/UREIDOACRYLATE AMIDOHYDROLASE-RELATED"/>
    <property type="match status" value="1"/>
</dbReference>
<proteinExistence type="predicted"/>
<dbReference type="GO" id="GO:0016787">
    <property type="term" value="F:hydrolase activity"/>
    <property type="evidence" value="ECO:0007669"/>
    <property type="project" value="UniProtKB-KW"/>
</dbReference>
<name>A0A1E3WA32_9HYPH</name>
<evidence type="ECO:0000256" key="2">
    <source>
        <dbReference type="SAM" id="MobiDB-lite"/>
    </source>
</evidence>
<sequence length="181" mass="19195">MTNPTLRTLTGMDPNPAPIADSALVLIDCQQTYREGVMQLVDVEPALKEAAALLKRFREAGRPVIHIMHAPRGTPYDVSAPIGQISDCVAPVWGETVIVKNFPSAFEQTGLDAALKKHGVKNVVYAGFMTHMCVNSTARASFNHGYANTVVAGATATRALPNPATGEEVPAEQLQAASLSA</sequence>
<dbReference type="SUPFAM" id="SSF52499">
    <property type="entry name" value="Isochorismatase-like hydrolases"/>
    <property type="match status" value="1"/>
</dbReference>
<feature type="domain" description="Isochorismatase-like" evidence="3">
    <location>
        <begin position="22"/>
        <end position="159"/>
    </location>
</feature>
<evidence type="ECO:0000259" key="3">
    <source>
        <dbReference type="Pfam" id="PF00857"/>
    </source>
</evidence>
<keyword evidence="1" id="KW-0378">Hydrolase</keyword>
<dbReference type="RefSeq" id="WP_069624442.1">
    <property type="nucleotide sequence ID" value="NZ_LPWD01000331.1"/>
</dbReference>
<dbReference type="InterPro" id="IPR000868">
    <property type="entry name" value="Isochorismatase-like_dom"/>
</dbReference>
<comment type="caution">
    <text evidence="4">The sequence shown here is derived from an EMBL/GenBank/DDBJ whole genome shotgun (WGS) entry which is preliminary data.</text>
</comment>
<accession>A0A1E3WA32</accession>
<feature type="non-terminal residue" evidence="4">
    <location>
        <position position="181"/>
    </location>
</feature>
<evidence type="ECO:0000313" key="4">
    <source>
        <dbReference type="EMBL" id="ODS02372.1"/>
    </source>
</evidence>
<evidence type="ECO:0000256" key="1">
    <source>
        <dbReference type="ARBA" id="ARBA00022801"/>
    </source>
</evidence>
<dbReference type="Pfam" id="PF00857">
    <property type="entry name" value="Isochorismatase"/>
    <property type="match status" value="1"/>
</dbReference>
<dbReference type="OrthoDB" id="9794942at2"/>
<reference evidence="4 5" key="1">
    <citation type="journal article" date="2016" name="Environ. Microbiol.">
        <title>New Methyloceanibacter diversity from North Sea sediments includes methanotroph containing solely the soluble methane monooxygenase.</title>
        <authorList>
            <person name="Vekeman B."/>
            <person name="Kerckhof F.M."/>
            <person name="Cremers G."/>
            <person name="de Vos P."/>
            <person name="Vandamme P."/>
            <person name="Boon N."/>
            <person name="Op den Camp H.J."/>
            <person name="Heylen K."/>
        </authorList>
    </citation>
    <scope>NUCLEOTIDE SEQUENCE [LARGE SCALE GENOMIC DNA]</scope>
    <source>
        <strain evidence="4 5">R-67177</strain>
    </source>
</reference>